<sequence>MPPSWKEGLVNAFPIPHDRTKLRYTSKKDKNNVTISSELVSVVESLGTISLEGDPFPFLDLPAEIRNKIYHLVLFGKPGYRLINGRLRPTRIGIMLANKRTHREAAYILYSTSSFRIFPLQDFTPAPVIQELRPVYRAMVTSLEMVVGSSWTSPPKTWRVGKLLAKRLSKLSAVHTLKVFVELDPSLPMFEKYRVSLDFYTDFCGDLLRDVLACMPHVSHVEMSGNPGIDTTGPLVSRLLKEVEFKGRTCTLGPTKAITTPAGVKLAFW</sequence>
<dbReference type="PANTHER" id="PTHR42085:SF2">
    <property type="entry name" value="F-BOX DOMAIN-CONTAINING PROTEIN"/>
    <property type="match status" value="1"/>
</dbReference>
<name>A0A177FGA2_9EURO</name>
<dbReference type="PANTHER" id="PTHR42085">
    <property type="entry name" value="F-BOX DOMAIN-CONTAINING PROTEIN"/>
    <property type="match status" value="1"/>
</dbReference>
<dbReference type="RefSeq" id="XP_022515227.1">
    <property type="nucleotide sequence ID" value="XM_022652539.1"/>
</dbReference>
<accession>A0A177FGA2</accession>
<dbReference type="Proteomes" id="UP000077002">
    <property type="component" value="Unassembled WGS sequence"/>
</dbReference>
<evidence type="ECO:0000313" key="2">
    <source>
        <dbReference type="Proteomes" id="UP000077002"/>
    </source>
</evidence>
<proteinExistence type="predicted"/>
<dbReference type="OrthoDB" id="5372935at2759"/>
<protein>
    <submittedName>
        <fullName evidence="1">Uncharacterized protein</fullName>
    </submittedName>
</protein>
<comment type="caution">
    <text evidence="1">The sequence shown here is derived from an EMBL/GenBank/DDBJ whole genome shotgun (WGS) entry which is preliminary data.</text>
</comment>
<evidence type="ECO:0000313" key="1">
    <source>
        <dbReference type="EMBL" id="OAG43275.1"/>
    </source>
</evidence>
<dbReference type="InterPro" id="IPR038883">
    <property type="entry name" value="AN11006-like"/>
</dbReference>
<dbReference type="GeneID" id="34597735"/>
<dbReference type="EMBL" id="LVKK01000011">
    <property type="protein sequence ID" value="OAG43275.1"/>
    <property type="molecule type" value="Genomic_DNA"/>
</dbReference>
<keyword evidence="2" id="KW-1185">Reference proteome</keyword>
<organism evidence="1 2">
    <name type="scientific">Fonsecaea monophora</name>
    <dbReference type="NCBI Taxonomy" id="254056"/>
    <lineage>
        <taxon>Eukaryota</taxon>
        <taxon>Fungi</taxon>
        <taxon>Dikarya</taxon>
        <taxon>Ascomycota</taxon>
        <taxon>Pezizomycotina</taxon>
        <taxon>Eurotiomycetes</taxon>
        <taxon>Chaetothyriomycetidae</taxon>
        <taxon>Chaetothyriales</taxon>
        <taxon>Herpotrichiellaceae</taxon>
        <taxon>Fonsecaea</taxon>
    </lineage>
</organism>
<reference evidence="1 2" key="1">
    <citation type="submission" date="2016-03" db="EMBL/GenBank/DDBJ databases">
        <title>Draft genome sequence of the Fonsecaea monophora CBS 269.37.</title>
        <authorList>
            <person name="Bombassaro A."/>
            <person name="Vinicius W.A."/>
            <person name="De Hoog S."/>
            <person name="Sun J."/>
            <person name="Souza E.M."/>
            <person name="Raittz R.T."/>
            <person name="Costa F."/>
            <person name="Leao A.C."/>
            <person name="Tadra-Sfeir M.Z."/>
            <person name="Baura V."/>
            <person name="Balsanelli E."/>
            <person name="Pedrosa F.O."/>
            <person name="Moreno L.F."/>
            <person name="Steffens M.B."/>
            <person name="Xi L."/>
            <person name="Bocca A.L."/>
            <person name="Felipe M.S."/>
            <person name="Teixeira M."/>
            <person name="Telles Filho F.Q."/>
            <person name="Azevedo C.M."/>
            <person name="Gomes R."/>
            <person name="Vicente V.A."/>
        </authorList>
    </citation>
    <scope>NUCLEOTIDE SEQUENCE [LARGE SCALE GENOMIC DNA]</scope>
    <source>
        <strain evidence="1 2">CBS 269.37</strain>
    </source>
</reference>
<gene>
    <name evidence="1" type="ORF">AYO21_02561</name>
</gene>
<dbReference type="AlphaFoldDB" id="A0A177FGA2"/>